<evidence type="ECO:0000313" key="8">
    <source>
        <dbReference type="EMBL" id="PMD65669.1"/>
    </source>
</evidence>
<dbReference type="InParanoid" id="A0A2J6TRN9"/>
<dbReference type="Proteomes" id="UP000235371">
    <property type="component" value="Unassembled WGS sequence"/>
</dbReference>
<dbReference type="GO" id="GO:0005640">
    <property type="term" value="C:nuclear outer membrane"/>
    <property type="evidence" value="ECO:0007669"/>
    <property type="project" value="UniProtKB-SubCell"/>
</dbReference>
<evidence type="ECO:0000256" key="5">
    <source>
        <dbReference type="ARBA" id="ARBA00023242"/>
    </source>
</evidence>
<comment type="similarity">
    <text evidence="1">Belongs to the TMEM53 family.</text>
</comment>
<evidence type="ECO:0000256" key="4">
    <source>
        <dbReference type="ARBA" id="ARBA00023136"/>
    </source>
</evidence>
<dbReference type="AlphaFoldDB" id="A0A2J6TRN9"/>
<dbReference type="Pfam" id="PF05705">
    <property type="entry name" value="DUF829"/>
    <property type="match status" value="1"/>
</dbReference>
<evidence type="ECO:0000256" key="3">
    <source>
        <dbReference type="ARBA" id="ARBA00022989"/>
    </source>
</evidence>
<reference evidence="8 9" key="1">
    <citation type="submission" date="2016-04" db="EMBL/GenBank/DDBJ databases">
        <title>A degradative enzymes factory behind the ericoid mycorrhizal symbiosis.</title>
        <authorList>
            <consortium name="DOE Joint Genome Institute"/>
            <person name="Martino E."/>
            <person name="Morin E."/>
            <person name="Grelet G."/>
            <person name="Kuo A."/>
            <person name="Kohler A."/>
            <person name="Daghino S."/>
            <person name="Barry K."/>
            <person name="Choi C."/>
            <person name="Cichocki N."/>
            <person name="Clum A."/>
            <person name="Copeland A."/>
            <person name="Hainaut M."/>
            <person name="Haridas S."/>
            <person name="Labutti K."/>
            <person name="Lindquist E."/>
            <person name="Lipzen A."/>
            <person name="Khouja H.-R."/>
            <person name="Murat C."/>
            <person name="Ohm R."/>
            <person name="Olson A."/>
            <person name="Spatafora J."/>
            <person name="Veneault-Fourrey C."/>
            <person name="Henrissat B."/>
            <person name="Grigoriev I."/>
            <person name="Martin F."/>
            <person name="Perotto S."/>
        </authorList>
    </citation>
    <scope>NUCLEOTIDE SEQUENCE [LARGE SCALE GENOMIC DNA]</scope>
    <source>
        <strain evidence="8 9">E</strain>
    </source>
</reference>
<evidence type="ECO:0000256" key="1">
    <source>
        <dbReference type="ARBA" id="ARBA00007387"/>
    </source>
</evidence>
<evidence type="ECO:0008006" key="10">
    <source>
        <dbReference type="Google" id="ProtNLM"/>
    </source>
</evidence>
<dbReference type="SUPFAM" id="SSF53474">
    <property type="entry name" value="alpha/beta-Hydrolases"/>
    <property type="match status" value="1"/>
</dbReference>
<dbReference type="InterPro" id="IPR029058">
    <property type="entry name" value="AB_hydrolase_fold"/>
</dbReference>
<keyword evidence="5" id="KW-0539">Nucleus</keyword>
<keyword evidence="4 7" id="KW-0472">Membrane</keyword>
<sequence length="279" mass="30991">MATPTPGQPNFEFQKLSKTVFLFTPPTTPPANSTDPTTILICQWMGISPKSRSLNTAYNQYRSLYPNSRILSVRSLPEYFSTATASTRRASLKQIISAIDSDPAPEKRLLVHLFSNGGSLSFSDISEIYKQGTGHVLRAKAIIFDSCPGRPTVAEGWAAISTGLPKGILWYLAAAGILLMFGVIAIGRYGLGIPTFLDRVFPKLNDWELVDRRAKRLYIWSDADKVVAARDCREHARLAKLEGVKVSTLEETETAHMTALVKDGERYWSTVEKFWEGSK</sequence>
<dbReference type="RefSeq" id="XP_024742573.1">
    <property type="nucleotide sequence ID" value="XM_024879337.1"/>
</dbReference>
<gene>
    <name evidence="8" type="ORF">K444DRAFT_608241</name>
</gene>
<dbReference type="PANTHER" id="PTHR12265">
    <property type="entry name" value="TRANSMEMBRANE PROTEIN 53"/>
    <property type="match status" value="1"/>
</dbReference>
<comment type="subcellular location">
    <subcellularLocation>
        <location evidence="6">Nucleus outer membrane</location>
        <topology evidence="6">Single-pass membrane protein</topology>
    </subcellularLocation>
</comment>
<keyword evidence="9" id="KW-1185">Reference proteome</keyword>
<evidence type="ECO:0000256" key="7">
    <source>
        <dbReference type="SAM" id="Phobius"/>
    </source>
</evidence>
<feature type="transmembrane region" description="Helical" evidence="7">
    <location>
        <begin position="168"/>
        <end position="191"/>
    </location>
</feature>
<name>A0A2J6TRN9_9HELO</name>
<dbReference type="InterPro" id="IPR008547">
    <property type="entry name" value="DUF829_TMEM53"/>
</dbReference>
<accession>A0A2J6TRN9</accession>
<dbReference type="EMBL" id="KZ613746">
    <property type="protein sequence ID" value="PMD65669.1"/>
    <property type="molecule type" value="Genomic_DNA"/>
</dbReference>
<protein>
    <recommendedName>
        <fullName evidence="10">Indole-diterpene biosynthesis protein-like protein PaxU</fullName>
    </recommendedName>
</protein>
<dbReference type="GeneID" id="36587414"/>
<evidence type="ECO:0000256" key="2">
    <source>
        <dbReference type="ARBA" id="ARBA00022692"/>
    </source>
</evidence>
<keyword evidence="3 7" id="KW-1133">Transmembrane helix</keyword>
<dbReference type="PANTHER" id="PTHR12265:SF30">
    <property type="entry name" value="TRANSMEMBRANE PROTEIN 53"/>
    <property type="match status" value="1"/>
</dbReference>
<dbReference type="OrthoDB" id="77878at2759"/>
<evidence type="ECO:0000313" key="9">
    <source>
        <dbReference type="Proteomes" id="UP000235371"/>
    </source>
</evidence>
<organism evidence="8 9">
    <name type="scientific">Hyaloscypha bicolor E</name>
    <dbReference type="NCBI Taxonomy" id="1095630"/>
    <lineage>
        <taxon>Eukaryota</taxon>
        <taxon>Fungi</taxon>
        <taxon>Dikarya</taxon>
        <taxon>Ascomycota</taxon>
        <taxon>Pezizomycotina</taxon>
        <taxon>Leotiomycetes</taxon>
        <taxon>Helotiales</taxon>
        <taxon>Hyaloscyphaceae</taxon>
        <taxon>Hyaloscypha</taxon>
        <taxon>Hyaloscypha bicolor</taxon>
    </lineage>
</organism>
<keyword evidence="2 7" id="KW-0812">Transmembrane</keyword>
<evidence type="ECO:0000256" key="6">
    <source>
        <dbReference type="ARBA" id="ARBA00034303"/>
    </source>
</evidence>
<proteinExistence type="inferred from homology"/>